<dbReference type="InterPro" id="IPR001212">
    <property type="entry name" value="Somatomedin_B_dom"/>
</dbReference>
<evidence type="ECO:0000256" key="5">
    <source>
        <dbReference type="ARBA" id="ARBA00012027"/>
    </source>
</evidence>
<keyword evidence="6" id="KW-0145">Chemotaxis</keyword>
<evidence type="ECO:0000313" key="52">
    <source>
        <dbReference type="RGD" id="69298"/>
    </source>
</evidence>
<dbReference type="GO" id="GO:0008270">
    <property type="term" value="F:zinc ion binding"/>
    <property type="evidence" value="ECO:0007669"/>
    <property type="project" value="UniProtKB-ARBA"/>
</dbReference>
<keyword evidence="12" id="KW-0378">Hydrolase</keyword>
<keyword evidence="18" id="KW-0325">Glycoprotein</keyword>
<keyword evidence="16" id="KW-0443">Lipid metabolism</keyword>
<comment type="catalytic activity">
    <reaction evidence="29">
        <text>1-(9Z-octadecenoyl)-sn-glycero-3-phospho-L-serine + H2O = 1-(9Z-octadecenoyl)-sn-glycero-3-phosphate + L-serine + H(+)</text>
        <dbReference type="Rhea" id="RHEA:38931"/>
        <dbReference type="ChEBI" id="CHEBI:15377"/>
        <dbReference type="ChEBI" id="CHEBI:15378"/>
        <dbReference type="ChEBI" id="CHEBI:33384"/>
        <dbReference type="ChEBI" id="CHEBI:74544"/>
        <dbReference type="ChEBI" id="CHEBI:74617"/>
    </reaction>
    <physiologicalReaction direction="left-to-right" evidence="29">
        <dbReference type="Rhea" id="RHEA:38932"/>
    </physiologicalReaction>
</comment>
<keyword evidence="17" id="KW-1015">Disulfide bond</keyword>
<dbReference type="InterPro" id="IPR044925">
    <property type="entry name" value="His-Me_finger_sf"/>
</dbReference>
<evidence type="ECO:0000256" key="31">
    <source>
        <dbReference type="ARBA" id="ARBA00051174"/>
    </source>
</evidence>
<comment type="catalytic activity">
    <reaction evidence="40">
        <text>1-(5Z,8Z,11Z,14Z-eicosatetraenoyl)-sn-glycero-3-phosphocholine + H2O = 1-(5Z,8Z,11Z,14Z-eicosatetraenoyl)-sn-glycero-3-phosphate + choline + H(+)</text>
        <dbReference type="Rhea" id="RHEA:41139"/>
        <dbReference type="ChEBI" id="CHEBI:15354"/>
        <dbReference type="ChEBI" id="CHEBI:15377"/>
        <dbReference type="ChEBI" id="CHEBI:15378"/>
        <dbReference type="ChEBI" id="CHEBI:74344"/>
        <dbReference type="ChEBI" id="CHEBI:74938"/>
    </reaction>
    <physiologicalReaction direction="left-to-right" evidence="40">
        <dbReference type="Rhea" id="RHEA:41140"/>
    </physiologicalReaction>
</comment>
<dbReference type="FunFam" id="4.10.410.20:FF:000001">
    <property type="entry name" value="Ectonucleotide pyrophosphatase/phosphodiesterase family member 2"/>
    <property type="match status" value="1"/>
</dbReference>
<feature type="region of interest" description="Disordered" evidence="48">
    <location>
        <begin position="544"/>
        <end position="573"/>
    </location>
</feature>
<evidence type="ECO:0000256" key="3">
    <source>
        <dbReference type="ARBA" id="ARBA00004613"/>
    </source>
</evidence>
<comment type="catalytic activity">
    <reaction evidence="25">
        <text>1-decanoyl-sn-glycero-3-phosphocholine + H2O = 1-decanoyl-sn-glycero-3-phosphate + choline + H(+)</text>
        <dbReference type="Rhea" id="RHEA:41131"/>
        <dbReference type="ChEBI" id="CHEBI:15354"/>
        <dbReference type="ChEBI" id="CHEBI:15377"/>
        <dbReference type="ChEBI" id="CHEBI:15378"/>
        <dbReference type="ChEBI" id="CHEBI:77724"/>
        <dbReference type="ChEBI" id="CHEBI:77726"/>
    </reaction>
    <physiologicalReaction direction="left-to-right" evidence="25">
        <dbReference type="Rhea" id="RHEA:41132"/>
    </physiologicalReaction>
</comment>
<evidence type="ECO:0000256" key="10">
    <source>
        <dbReference type="ARBA" id="ARBA00022729"/>
    </source>
</evidence>
<evidence type="ECO:0000256" key="39">
    <source>
        <dbReference type="ARBA" id="ARBA00051847"/>
    </source>
</evidence>
<keyword evidence="8" id="KW-0165">Cleavage on pair of basic residues</keyword>
<feature type="domain" description="SMB" evidence="49">
    <location>
        <begin position="98"/>
        <end position="142"/>
    </location>
</feature>
<comment type="cofactor">
    <cofactor evidence="1">
        <name>Ca(2+)</name>
        <dbReference type="ChEBI" id="CHEBI:29108"/>
    </cofactor>
</comment>
<comment type="similarity">
    <text evidence="4">Belongs to the nucleotide pyrophosphatase/phosphodiesterase family.</text>
</comment>
<dbReference type="Ensembl" id="ENSRNOT00000051139.7">
    <property type="protein sequence ID" value="ENSRNOP00000047118.5"/>
    <property type="gene ID" value="ENSRNOG00000004089.9"/>
</dbReference>
<keyword evidence="13" id="KW-0862">Zinc</keyword>
<evidence type="ECO:0000256" key="7">
    <source>
        <dbReference type="ARBA" id="ARBA00022525"/>
    </source>
</evidence>
<dbReference type="GO" id="GO:0047391">
    <property type="term" value="F:alkylglycerophosphoethanolamine phosphodiesterase activity"/>
    <property type="evidence" value="ECO:0007669"/>
    <property type="project" value="UniProtKB-EC"/>
</dbReference>
<dbReference type="Gene3D" id="4.10.410.20">
    <property type="match status" value="2"/>
</dbReference>
<comment type="catalytic activity">
    <reaction evidence="21">
        <text>a 1-O-alkyl-sn-glycero-3-phosphocholine + H2O = a 1-O-alkyl-sn-glycero-3-phosphate + choline + H(+)</text>
        <dbReference type="Rhea" id="RHEA:39927"/>
        <dbReference type="ChEBI" id="CHEBI:15354"/>
        <dbReference type="ChEBI" id="CHEBI:15377"/>
        <dbReference type="ChEBI" id="CHEBI:15378"/>
        <dbReference type="ChEBI" id="CHEBI:30909"/>
        <dbReference type="ChEBI" id="CHEBI:58014"/>
    </reaction>
    <physiologicalReaction direction="left-to-right" evidence="21">
        <dbReference type="Rhea" id="RHEA:39928"/>
    </physiologicalReaction>
</comment>
<evidence type="ECO:0000313" key="50">
    <source>
        <dbReference type="Ensembl" id="ENSRNOP00000047118.5"/>
    </source>
</evidence>
<comment type="catalytic activity">
    <reaction evidence="23">
        <text>a 1-O-alkyl-sn-glycero-3-phosphoethanolamine + H2O = a 1-O-alkyl-sn-glycero-3-phosphate + ethanolamine + H(+)</text>
        <dbReference type="Rhea" id="RHEA:15965"/>
        <dbReference type="ChEBI" id="CHEBI:15377"/>
        <dbReference type="ChEBI" id="CHEBI:15378"/>
        <dbReference type="ChEBI" id="CHEBI:57603"/>
        <dbReference type="ChEBI" id="CHEBI:58014"/>
        <dbReference type="ChEBI" id="CHEBI:76168"/>
        <dbReference type="EC" id="3.1.4.39"/>
    </reaction>
</comment>
<dbReference type="SMART" id="SM00892">
    <property type="entry name" value="Endonuclease_NS"/>
    <property type="match status" value="1"/>
</dbReference>
<reference evidence="50" key="3">
    <citation type="submission" date="2025-09" db="UniProtKB">
        <authorList>
            <consortium name="Ensembl"/>
        </authorList>
    </citation>
    <scope>IDENTIFICATION</scope>
    <source>
        <strain evidence="50">Brown Norway</strain>
    </source>
</reference>
<evidence type="ECO:0000256" key="27">
    <source>
        <dbReference type="ARBA" id="ARBA00050734"/>
    </source>
</evidence>
<evidence type="ECO:0000256" key="45">
    <source>
        <dbReference type="ARBA" id="ARBA00071948"/>
    </source>
</evidence>
<evidence type="ECO:0000256" key="35">
    <source>
        <dbReference type="ARBA" id="ARBA00051367"/>
    </source>
</evidence>
<dbReference type="GeneTree" id="ENSGT00940000155778"/>
<dbReference type="GO" id="GO:0004622">
    <property type="term" value="F:phosphatidylcholine lysophospholipase activity"/>
    <property type="evidence" value="ECO:0007669"/>
    <property type="project" value="UniProtKB-ARBA"/>
</dbReference>
<dbReference type="GO" id="GO:0034638">
    <property type="term" value="P:phosphatidylcholine catabolic process"/>
    <property type="evidence" value="ECO:0007669"/>
    <property type="project" value="UniProtKB-ARBA"/>
</dbReference>
<keyword evidence="10" id="KW-0732">Signal</keyword>
<dbReference type="EC" id="3.1.4.4" evidence="5"/>
<evidence type="ECO:0000256" key="6">
    <source>
        <dbReference type="ARBA" id="ARBA00022500"/>
    </source>
</evidence>
<dbReference type="EC" id="3.1.4.39" evidence="44"/>
<evidence type="ECO:0000256" key="37">
    <source>
        <dbReference type="ARBA" id="ARBA00051488"/>
    </source>
</evidence>
<evidence type="ECO:0000256" key="17">
    <source>
        <dbReference type="ARBA" id="ARBA00023157"/>
    </source>
</evidence>
<comment type="catalytic activity">
    <reaction evidence="42">
        <text>a 1-acyl-sn-glycero-3-phosphoethanolamine + H2O = a 1-acyl-sn-glycero-3-phosphate + ethanolamine + H(+)</text>
        <dbReference type="Rhea" id="RHEA:39003"/>
        <dbReference type="ChEBI" id="CHEBI:15377"/>
        <dbReference type="ChEBI" id="CHEBI:15378"/>
        <dbReference type="ChEBI" id="CHEBI:57603"/>
        <dbReference type="ChEBI" id="CHEBI:57970"/>
        <dbReference type="ChEBI" id="CHEBI:64381"/>
    </reaction>
    <physiologicalReaction direction="left-to-right" evidence="42">
        <dbReference type="Rhea" id="RHEA:39004"/>
    </physiologicalReaction>
</comment>
<comment type="catalytic activity">
    <reaction evidence="35">
        <text>1,2-didecanoyl-sn-glycero-3-phosphocholine + H2O = 1,2-didecanoyl-sn-glycero-3-phosphate + choline + H(+)</text>
        <dbReference type="Rhea" id="RHEA:41412"/>
        <dbReference type="ChEBI" id="CHEBI:15354"/>
        <dbReference type="ChEBI" id="CHEBI:15377"/>
        <dbReference type="ChEBI" id="CHEBI:15378"/>
        <dbReference type="ChEBI" id="CHEBI:78226"/>
        <dbReference type="ChEBI" id="CHEBI:78227"/>
    </reaction>
    <physiologicalReaction direction="left-to-right" evidence="35">
        <dbReference type="Rhea" id="RHEA:41413"/>
    </physiologicalReaction>
</comment>
<dbReference type="AlphaFoldDB" id="F1LSF4"/>
<accession>F1LSF4</accession>
<evidence type="ECO:0000256" key="25">
    <source>
        <dbReference type="ARBA" id="ARBA00050409"/>
    </source>
</evidence>
<comment type="catalytic activity">
    <reaction evidence="37">
        <text>1,2-dioctanoyl-sn-glycero-3-phosphocholine + H2O = 1,2-dioctanoyl-sn-glycero-3-phosphate + choline + H(+)</text>
        <dbReference type="Rhea" id="RHEA:41416"/>
        <dbReference type="ChEBI" id="CHEBI:15354"/>
        <dbReference type="ChEBI" id="CHEBI:15377"/>
        <dbReference type="ChEBI" id="CHEBI:15378"/>
        <dbReference type="ChEBI" id="CHEBI:78228"/>
        <dbReference type="ChEBI" id="CHEBI:78229"/>
    </reaction>
    <physiologicalReaction direction="left-to-right" evidence="37">
        <dbReference type="Rhea" id="RHEA:41417"/>
    </physiologicalReaction>
</comment>
<comment type="cofactor">
    <cofactor evidence="2">
        <name>Zn(2+)</name>
        <dbReference type="ChEBI" id="CHEBI:29105"/>
    </cofactor>
</comment>
<comment type="catalytic activity">
    <reaction evidence="36">
        <text>1-tetradecanoyl-sn-glycero-3-phosphocholine + H2O = 1-tetradecanoyl-sn-glycerol 3-phosphate + choline + H(+)</text>
        <dbReference type="Rhea" id="RHEA:38983"/>
        <dbReference type="ChEBI" id="CHEBI:15354"/>
        <dbReference type="ChEBI" id="CHEBI:15377"/>
        <dbReference type="ChEBI" id="CHEBI:15378"/>
        <dbReference type="ChEBI" id="CHEBI:64489"/>
        <dbReference type="ChEBI" id="CHEBI:72683"/>
    </reaction>
    <physiologicalReaction direction="left-to-right" evidence="36">
        <dbReference type="Rhea" id="RHEA:38984"/>
    </physiologicalReaction>
</comment>
<evidence type="ECO:0000256" key="24">
    <source>
        <dbReference type="ARBA" id="ARBA00050335"/>
    </source>
</evidence>
<comment type="catalytic activity">
    <reaction evidence="28">
        <text>a 1-acyl-sn-glycero-3-phospho-L-serine + H2O = a 1-acyl-sn-glycero-3-phosphate + L-serine + H(+)</text>
        <dbReference type="Rhea" id="RHEA:38999"/>
        <dbReference type="ChEBI" id="CHEBI:15377"/>
        <dbReference type="ChEBI" id="CHEBI:15378"/>
        <dbReference type="ChEBI" id="CHEBI:33384"/>
        <dbReference type="ChEBI" id="CHEBI:57970"/>
        <dbReference type="ChEBI" id="CHEBI:64379"/>
    </reaction>
    <physiologicalReaction direction="left-to-right" evidence="28">
        <dbReference type="Rhea" id="RHEA:39000"/>
    </physiologicalReaction>
</comment>
<evidence type="ECO:0000256" key="33">
    <source>
        <dbReference type="ARBA" id="ARBA00051248"/>
    </source>
</evidence>
<reference evidence="50" key="2">
    <citation type="submission" date="2025-08" db="UniProtKB">
        <authorList>
            <consortium name="Ensembl"/>
        </authorList>
    </citation>
    <scope>IDENTIFICATION</scope>
    <source>
        <strain evidence="50">Brown Norway</strain>
    </source>
</reference>
<evidence type="ECO:0000256" key="38">
    <source>
        <dbReference type="ARBA" id="ARBA00051825"/>
    </source>
</evidence>
<evidence type="ECO:0000256" key="32">
    <source>
        <dbReference type="ARBA" id="ARBA00051204"/>
    </source>
</evidence>
<dbReference type="InterPro" id="IPR001604">
    <property type="entry name" value="Endo_G_ENPP1-like_dom"/>
</dbReference>
<dbReference type="PANTHER" id="PTHR10151:SF21">
    <property type="entry name" value="ECTONUCLEOTIDE PYROPHOSPHATASE_PHOSPHODIESTERASE FAMILY MEMBER 2"/>
    <property type="match status" value="1"/>
</dbReference>
<organism evidence="50 51">
    <name type="scientific">Rattus norvegicus</name>
    <name type="common">Rat</name>
    <dbReference type="NCBI Taxonomy" id="10116"/>
    <lineage>
        <taxon>Eukaryota</taxon>
        <taxon>Metazoa</taxon>
        <taxon>Chordata</taxon>
        <taxon>Craniata</taxon>
        <taxon>Vertebrata</taxon>
        <taxon>Euteleostomi</taxon>
        <taxon>Mammalia</taxon>
        <taxon>Eutheria</taxon>
        <taxon>Euarchontoglires</taxon>
        <taxon>Glires</taxon>
        <taxon>Rodentia</taxon>
        <taxon>Myomorpha</taxon>
        <taxon>Muroidea</taxon>
        <taxon>Muridae</taxon>
        <taxon>Murinae</taxon>
        <taxon>Rattus</taxon>
    </lineage>
</organism>
<evidence type="ECO:0000256" key="36">
    <source>
        <dbReference type="ARBA" id="ARBA00051368"/>
    </source>
</evidence>
<keyword evidence="11" id="KW-0677">Repeat</keyword>
<dbReference type="RGD" id="69298">
    <property type="gene designation" value="Enpp2"/>
</dbReference>
<dbReference type="GO" id="GO:0006955">
    <property type="term" value="P:immune response"/>
    <property type="evidence" value="ECO:0007669"/>
    <property type="project" value="InterPro"/>
</dbReference>
<dbReference type="InterPro" id="IPR036024">
    <property type="entry name" value="Somatomedin_B-like_dom_sf"/>
</dbReference>
<evidence type="ECO:0000256" key="16">
    <source>
        <dbReference type="ARBA" id="ARBA00023098"/>
    </source>
</evidence>
<evidence type="ECO:0000256" key="1">
    <source>
        <dbReference type="ARBA" id="ARBA00001913"/>
    </source>
</evidence>
<evidence type="ECO:0000256" key="40">
    <source>
        <dbReference type="ARBA" id="ARBA00052276"/>
    </source>
</evidence>
<comment type="catalytic activity">
    <reaction evidence="19">
        <text>1-O-hexadecyl-sn-glycero-3-phosphocholine + H2O = 1-O-hexadecyl-sn-glycero-3-phosphate + choline + H(+)</text>
        <dbReference type="Rhea" id="RHEA:41143"/>
        <dbReference type="ChEBI" id="CHEBI:15354"/>
        <dbReference type="ChEBI" id="CHEBI:15377"/>
        <dbReference type="ChEBI" id="CHEBI:15378"/>
        <dbReference type="ChEBI" id="CHEBI:64496"/>
        <dbReference type="ChEBI" id="CHEBI:77580"/>
    </reaction>
    <physiologicalReaction direction="left-to-right" evidence="19">
        <dbReference type="Rhea" id="RHEA:41144"/>
    </physiologicalReaction>
</comment>
<evidence type="ECO:0000256" key="2">
    <source>
        <dbReference type="ARBA" id="ARBA00001947"/>
    </source>
</evidence>
<dbReference type="SUPFAM" id="SSF90188">
    <property type="entry name" value="Somatomedin B domain"/>
    <property type="match status" value="2"/>
</dbReference>
<feature type="domain" description="SMB" evidence="49">
    <location>
        <begin position="54"/>
        <end position="97"/>
    </location>
</feature>
<evidence type="ECO:0000256" key="14">
    <source>
        <dbReference type="ARBA" id="ARBA00022837"/>
    </source>
</evidence>
<sequence>MARQGCLGSFQVISLFTFAISVNICLGFTASRIKRAEWDEGPPTVLSDSPWTNTSGSCKGRCFELQEVGPPDCRCDNLCKSYSSCCHDFDELCLKTARGWECTKDRCGEVRNEENACHCSEDCLSRGDCCTNYQVVCKGESHWVDDDCEEIKVPECPAGEFYPLSSKLSNKNVSFRGLYPESHGIVGNSMYDPVFDASFHLRGREKFNHRWWGGQPLWITATKQGVRAGTFFWSVSIPHERRILTILQWLSLPDNERPSVYAFYSEQPDFSGHKYGPFGPEMTNPLREIDKTVGQLMDGLKQLRLHRCVNVIFVGDHGMEDVTCDRTEFLSNYLTNVDDITLVPGTLGRIRAKSINNSKYDPKTIIANLTCKKPDQHFKPYMKQHLPKRLHYANNRRIEDIHLLVDRRWHVARKPLDVYKKPSGKCFFQGDHGFDNKVNSMQTVFVGYGPTFKYRTKVPPFENIELYNVMCDLLGLKPAPNNGTHGSLNHLLRTNTFRPTMPDEVSRPNYPGIMYLQSEFDLGCTCDDKVEPKNKLEELNKRLHTKGSTEAETGKFRGSKHENKKNLNGSVEPRKERHLLYGRPAVLYRTSYDILYHTDFESGYSEIFLMPLWTSYTISKQAEVSSIPEHLTNCVRPDVRVFSQNEPENDQLSNILLFWKNLSSSPEAKYDAFLVTNMVPMYPAFKRVWAYFQRVLVKKYASERNGVNVISGPIFDYNYDGLRDTEDEIKQYVEGSSIPVPTHYYSIITSCLDFTQPADKCDGPLSVSSFILPHRPDNDESCNSSEDESKWVEELMKMHTARVRDIEHLTGLDFYRKTSRSYSEILTLKTYLHTYESEI</sequence>
<dbReference type="GO" id="GO:0004630">
    <property type="term" value="F:phospholipase D activity"/>
    <property type="evidence" value="ECO:0007669"/>
    <property type="project" value="UniProtKB-EC"/>
</dbReference>
<dbReference type="VEuPathDB" id="HostDB:ENSRNOG00000004089"/>
<proteinExistence type="evidence at protein level"/>
<keyword evidence="15" id="KW-0442">Lipid degradation</keyword>
<comment type="catalytic activity">
    <reaction evidence="32">
        <text>1-octadecanoyl-sn-glycero-3-phosphocholine + H2O = 1-octadecanoyl-sn-glycero-3-phosphate + choline + H(+)</text>
        <dbReference type="Rhea" id="RHEA:38979"/>
        <dbReference type="ChEBI" id="CHEBI:15354"/>
        <dbReference type="ChEBI" id="CHEBI:15377"/>
        <dbReference type="ChEBI" id="CHEBI:15378"/>
        <dbReference type="ChEBI" id="CHEBI:73858"/>
        <dbReference type="ChEBI" id="CHEBI:74565"/>
    </reaction>
    <physiologicalReaction direction="left-to-right" evidence="32">
        <dbReference type="Rhea" id="RHEA:38980"/>
    </physiologicalReaction>
</comment>
<gene>
    <name evidence="50 52" type="primary">Enpp2</name>
</gene>
<dbReference type="PRINTS" id="PR00022">
    <property type="entry name" value="SOMATOMEDINB"/>
</dbReference>
<dbReference type="GO" id="GO:0003676">
    <property type="term" value="F:nucleic acid binding"/>
    <property type="evidence" value="ECO:0007669"/>
    <property type="project" value="InterPro"/>
</dbReference>
<evidence type="ECO:0000256" key="48">
    <source>
        <dbReference type="SAM" id="MobiDB-lite"/>
    </source>
</evidence>
<comment type="catalytic activity">
    <reaction evidence="43">
        <text>sphing-4-enine-phosphocholine + H2O = sphing-4-enine 1-phosphate + choline + H(+)</text>
        <dbReference type="Rhea" id="RHEA:38919"/>
        <dbReference type="ChEBI" id="CHEBI:15354"/>
        <dbReference type="ChEBI" id="CHEBI:15377"/>
        <dbReference type="ChEBI" id="CHEBI:15378"/>
        <dbReference type="ChEBI" id="CHEBI:58906"/>
        <dbReference type="ChEBI" id="CHEBI:60119"/>
    </reaction>
    <physiologicalReaction direction="left-to-right" evidence="43">
        <dbReference type="Rhea" id="RHEA:38920"/>
    </physiologicalReaction>
</comment>
<evidence type="ECO:0000256" key="11">
    <source>
        <dbReference type="ARBA" id="ARBA00022737"/>
    </source>
</evidence>
<evidence type="ECO:0000259" key="49">
    <source>
        <dbReference type="PROSITE" id="PS50958"/>
    </source>
</evidence>
<comment type="catalytic activity">
    <reaction evidence="39">
        <text>1-O-(9Z-octadecenyl)-sn-glycero-3-phosphocholine + H2O = 1-O-(9Z-octadecenyl)-sn-glycero-3-phosphate + choline + H(+)</text>
        <dbReference type="Rhea" id="RHEA:41684"/>
        <dbReference type="ChEBI" id="CHEBI:15354"/>
        <dbReference type="ChEBI" id="CHEBI:15377"/>
        <dbReference type="ChEBI" id="CHEBI:15378"/>
        <dbReference type="ChEBI" id="CHEBI:64396"/>
        <dbReference type="ChEBI" id="CHEBI:78402"/>
    </reaction>
    <physiologicalReaction direction="left-to-right" evidence="39">
        <dbReference type="Rhea" id="RHEA:41685"/>
    </physiologicalReaction>
</comment>
<evidence type="ECO:0000256" key="34">
    <source>
        <dbReference type="ARBA" id="ARBA00051348"/>
    </source>
</evidence>
<dbReference type="Bgee" id="ENSRNOG00000004089">
    <property type="expression patterns" value="Expressed in liver and 19 other cell types or tissues"/>
</dbReference>
<comment type="catalytic activity">
    <reaction evidence="20">
        <text>a 1,2-diacyl-sn-glycero-3-phosphocholine + H2O = a 1,2-diacyl-sn-glycero-3-phosphate + choline + H(+)</text>
        <dbReference type="Rhea" id="RHEA:14445"/>
        <dbReference type="ChEBI" id="CHEBI:15354"/>
        <dbReference type="ChEBI" id="CHEBI:15377"/>
        <dbReference type="ChEBI" id="CHEBI:15378"/>
        <dbReference type="ChEBI" id="CHEBI:57643"/>
        <dbReference type="ChEBI" id="CHEBI:58608"/>
        <dbReference type="EC" id="3.1.4.4"/>
    </reaction>
    <physiologicalReaction direction="left-to-right" evidence="20">
        <dbReference type="Rhea" id="RHEA:14446"/>
    </physiologicalReaction>
</comment>
<dbReference type="GO" id="GO:0005615">
    <property type="term" value="C:extracellular space"/>
    <property type="evidence" value="ECO:0007669"/>
    <property type="project" value="UniProtKB-ARBA"/>
</dbReference>
<evidence type="ECO:0000256" key="46">
    <source>
        <dbReference type="ARBA" id="ARBA00075924"/>
    </source>
</evidence>
<keyword evidence="51" id="KW-1185">Reference proteome</keyword>
<dbReference type="SMART" id="SM00477">
    <property type="entry name" value="NUC"/>
    <property type="match status" value="1"/>
</dbReference>
<evidence type="ECO:0000256" key="29">
    <source>
        <dbReference type="ARBA" id="ARBA00051129"/>
    </source>
</evidence>
<evidence type="ECO:0000256" key="30">
    <source>
        <dbReference type="ARBA" id="ARBA00051145"/>
    </source>
</evidence>
<evidence type="ECO:0000256" key="44">
    <source>
        <dbReference type="ARBA" id="ARBA00066852"/>
    </source>
</evidence>
<dbReference type="SMART" id="SM00201">
    <property type="entry name" value="SO"/>
    <property type="match status" value="2"/>
</dbReference>
<dbReference type="PANTHER" id="PTHR10151">
    <property type="entry name" value="ECTONUCLEOTIDE PYROPHOSPHATASE/PHOSPHODIESTERASE"/>
    <property type="match status" value="1"/>
</dbReference>
<dbReference type="GO" id="GO:0006935">
    <property type="term" value="P:chemotaxis"/>
    <property type="evidence" value="ECO:0007669"/>
    <property type="project" value="UniProtKB-KW"/>
</dbReference>
<evidence type="ECO:0000256" key="18">
    <source>
        <dbReference type="ARBA" id="ARBA00023180"/>
    </source>
</evidence>
<comment type="subcellular location">
    <subcellularLocation>
        <location evidence="3">Secreted</location>
    </subcellularLocation>
</comment>
<comment type="catalytic activity">
    <reaction evidence="38">
        <text>1-hexadecanoyl-sn-glycero-3-phosphocholine + H2O = 1-hexadecanoyl-sn-glycero-3-phosphate + choline + H(+)</text>
        <dbReference type="Rhea" id="RHEA:38975"/>
        <dbReference type="ChEBI" id="CHEBI:15354"/>
        <dbReference type="ChEBI" id="CHEBI:15377"/>
        <dbReference type="ChEBI" id="CHEBI:15378"/>
        <dbReference type="ChEBI" id="CHEBI:57518"/>
        <dbReference type="ChEBI" id="CHEBI:72998"/>
    </reaction>
    <physiologicalReaction direction="left-to-right" evidence="38">
        <dbReference type="Rhea" id="RHEA:38976"/>
    </physiologicalReaction>
</comment>
<dbReference type="Proteomes" id="UP000002494">
    <property type="component" value="Chromosome 7"/>
</dbReference>
<protein>
    <recommendedName>
        <fullName evidence="45">Autotaxin</fullName>
        <ecNumber evidence="44">3.1.4.39</ecNumber>
        <ecNumber evidence="5">3.1.4.4</ecNumber>
    </recommendedName>
    <alternativeName>
        <fullName evidence="46">Ectonucleotide pyrophosphatase/phosphodiesterase family member 2</fullName>
    </alternativeName>
    <alternativeName>
        <fullName evidence="47">Extracellular lysophospholipase D</fullName>
    </alternativeName>
</protein>
<dbReference type="SUPFAM" id="SSF54060">
    <property type="entry name" value="His-Me finger endonucleases"/>
    <property type="match status" value="1"/>
</dbReference>
<comment type="catalytic activity">
    <reaction evidence="41">
        <text>1-(9Z-octadecenoyl)-sn-glycero-3-phosphocholine + H2O = 1-(9Z-octadecenoyl)-sn-glycero-3-phosphate + choline + H(+)</text>
        <dbReference type="Rhea" id="RHEA:38915"/>
        <dbReference type="ChEBI" id="CHEBI:15354"/>
        <dbReference type="ChEBI" id="CHEBI:15377"/>
        <dbReference type="ChEBI" id="CHEBI:15378"/>
        <dbReference type="ChEBI" id="CHEBI:28610"/>
        <dbReference type="ChEBI" id="CHEBI:74544"/>
    </reaction>
    <physiologicalReaction direction="left-to-right" evidence="41">
        <dbReference type="Rhea" id="RHEA:38916"/>
    </physiologicalReaction>
</comment>
<evidence type="ECO:0000256" key="41">
    <source>
        <dbReference type="ARBA" id="ARBA00052301"/>
    </source>
</evidence>
<reference evidence="50" key="1">
    <citation type="submission" date="2024-01" db="EMBL/GenBank/DDBJ databases">
        <title>GRCr8: a new rat reference genome assembly contstructed from accurate long reads and long range scaffolding.</title>
        <authorList>
            <person name="Doris P.A."/>
            <person name="Kalbfleisch T."/>
            <person name="Li K."/>
            <person name="Howe K."/>
            <person name="Wood J."/>
        </authorList>
    </citation>
    <scope>NUCLEOTIDE SEQUENCE [LARGE SCALE GENOMIC DNA]</scope>
    <source>
        <strain evidence="50">Brown Norway</strain>
    </source>
</reference>
<evidence type="ECO:0000256" key="19">
    <source>
        <dbReference type="ARBA" id="ARBA00036083"/>
    </source>
</evidence>
<evidence type="ECO:0000256" key="43">
    <source>
        <dbReference type="ARBA" id="ARBA00052908"/>
    </source>
</evidence>
<dbReference type="PROSITE" id="PS00524">
    <property type="entry name" value="SMB_1"/>
    <property type="match status" value="2"/>
</dbReference>
<evidence type="ECO:0000256" key="13">
    <source>
        <dbReference type="ARBA" id="ARBA00022833"/>
    </source>
</evidence>
<evidence type="ECO:0000256" key="21">
    <source>
        <dbReference type="ARBA" id="ARBA00050165"/>
    </source>
</evidence>
<evidence type="ECO:0000256" key="22">
    <source>
        <dbReference type="ARBA" id="ARBA00050281"/>
    </source>
</evidence>
<keyword evidence="53" id="KW-1267">Proteomics identification</keyword>
<evidence type="ECO:0000256" key="12">
    <source>
        <dbReference type="ARBA" id="ARBA00022801"/>
    </source>
</evidence>
<keyword evidence="14" id="KW-0106">Calcium</keyword>
<evidence type="ECO:0000256" key="9">
    <source>
        <dbReference type="ARBA" id="ARBA00022723"/>
    </source>
</evidence>
<evidence type="ECO:0000256" key="47">
    <source>
        <dbReference type="ARBA" id="ARBA00081337"/>
    </source>
</evidence>
<dbReference type="InterPro" id="IPR020436">
    <property type="entry name" value="SMB_chordata"/>
</dbReference>
<evidence type="ECO:0007829" key="53">
    <source>
        <dbReference type="PeptideAtlas" id="F1LSF4"/>
    </source>
</evidence>
<comment type="catalytic activity">
    <reaction evidence="27">
        <text>1-dodecanoyl-sn-glycero-3-phosphocholine + H2O = 1-dodecanoyl-sn-glycerol 3-phosphate + choline + H(+)</text>
        <dbReference type="Rhea" id="RHEA:38991"/>
        <dbReference type="ChEBI" id="CHEBI:15354"/>
        <dbReference type="ChEBI" id="CHEBI:15377"/>
        <dbReference type="ChEBI" id="CHEBI:15378"/>
        <dbReference type="ChEBI" id="CHEBI:72682"/>
        <dbReference type="ChEBI" id="CHEBI:74966"/>
    </reaction>
    <physiologicalReaction direction="left-to-right" evidence="27">
        <dbReference type="Rhea" id="RHEA:38992"/>
    </physiologicalReaction>
</comment>
<evidence type="ECO:0000256" key="26">
    <source>
        <dbReference type="ARBA" id="ARBA00050678"/>
    </source>
</evidence>
<dbReference type="CDD" id="cd16018">
    <property type="entry name" value="Enpp"/>
    <property type="match status" value="1"/>
</dbReference>
<evidence type="ECO:0000313" key="51">
    <source>
        <dbReference type="Proteomes" id="UP000002494"/>
    </source>
</evidence>
<dbReference type="InterPro" id="IPR020821">
    <property type="entry name" value="ENPP1-3/EXOG-like_nuc-like"/>
</dbReference>
<evidence type="ECO:0000256" key="20">
    <source>
        <dbReference type="ARBA" id="ARBA00043694"/>
    </source>
</evidence>
<dbReference type="FunFam" id="3.40.570.10:FF:000001">
    <property type="entry name" value="Ectonucleotide pyrophosphatase/phosphodiesterase family member 2"/>
    <property type="match status" value="1"/>
</dbReference>
<dbReference type="InterPro" id="IPR002591">
    <property type="entry name" value="Phosphodiest/P_Trfase"/>
</dbReference>
<dbReference type="CDD" id="cd00091">
    <property type="entry name" value="NUC"/>
    <property type="match status" value="1"/>
</dbReference>
<feature type="compositionally biased region" description="Basic and acidic residues" evidence="48">
    <location>
        <begin position="544"/>
        <end position="565"/>
    </location>
</feature>
<dbReference type="GO" id="GO:0030247">
    <property type="term" value="F:polysaccharide binding"/>
    <property type="evidence" value="ECO:0007669"/>
    <property type="project" value="InterPro"/>
</dbReference>
<comment type="catalytic activity">
    <reaction evidence="26">
        <text>a 1-acyl-sn-glycero-3-phosphocholine + H2O = a 1-acyl-sn-glycero-3-phosphate + choline + H(+)</text>
        <dbReference type="Rhea" id="RHEA:38995"/>
        <dbReference type="ChEBI" id="CHEBI:15354"/>
        <dbReference type="ChEBI" id="CHEBI:15377"/>
        <dbReference type="ChEBI" id="CHEBI:15378"/>
        <dbReference type="ChEBI" id="CHEBI:57970"/>
        <dbReference type="ChEBI" id="CHEBI:58168"/>
        <dbReference type="EC" id="3.1.4.4"/>
    </reaction>
    <physiologicalReaction direction="left-to-right" evidence="26">
        <dbReference type="Rhea" id="RHEA:38996"/>
    </physiologicalReaction>
</comment>
<dbReference type="Gene3D" id="3.40.570.10">
    <property type="entry name" value="Extracellular Endonuclease, subunit A"/>
    <property type="match status" value="1"/>
</dbReference>
<dbReference type="Pfam" id="PF01223">
    <property type="entry name" value="Endonuclease_NS"/>
    <property type="match status" value="1"/>
</dbReference>
<dbReference type="SUPFAM" id="SSF53649">
    <property type="entry name" value="Alkaline phosphatase-like"/>
    <property type="match status" value="1"/>
</dbReference>
<evidence type="ECO:0000256" key="23">
    <source>
        <dbReference type="ARBA" id="ARBA00050325"/>
    </source>
</evidence>
<comment type="catalytic activity">
    <reaction evidence="33">
        <text>a 2-acyl-sn-glycero-3-phospho-L-serine + H2O = a 2-acyl-sn-glycerol 3-phosphate + L-serine + H(+)</text>
        <dbReference type="Rhea" id="RHEA:41716"/>
        <dbReference type="ChEBI" id="CHEBI:15377"/>
        <dbReference type="ChEBI" id="CHEBI:15378"/>
        <dbReference type="ChEBI" id="CHEBI:33384"/>
        <dbReference type="ChEBI" id="CHEBI:64982"/>
        <dbReference type="ChEBI" id="CHEBI:65214"/>
    </reaction>
    <physiologicalReaction direction="left-to-right" evidence="33">
        <dbReference type="Rhea" id="RHEA:41717"/>
    </physiologicalReaction>
</comment>
<dbReference type="Pfam" id="PF01033">
    <property type="entry name" value="Somatomedin_B"/>
    <property type="match status" value="2"/>
</dbReference>
<dbReference type="FunFam" id="4.10.410.20:FF:000002">
    <property type="entry name" value="Ectonucleotide pyrophosphatase/phosphodiesterase family member 2"/>
    <property type="match status" value="1"/>
</dbReference>
<evidence type="ECO:0000256" key="28">
    <source>
        <dbReference type="ARBA" id="ARBA00050999"/>
    </source>
</evidence>
<dbReference type="Pfam" id="PF01663">
    <property type="entry name" value="Phosphodiest"/>
    <property type="match status" value="1"/>
</dbReference>
<keyword evidence="9" id="KW-0479">Metal-binding</keyword>
<comment type="catalytic activity">
    <reaction evidence="30">
        <text>1-(9Z-octadecenoyl)-sn-glycero-3-phosphoethanolamine + H2O = 1-(9Z-octadecenoyl)-sn-glycero-3-phosphate + ethanolamine + H(+)</text>
        <dbReference type="Rhea" id="RHEA:38927"/>
        <dbReference type="ChEBI" id="CHEBI:15377"/>
        <dbReference type="ChEBI" id="CHEBI:15378"/>
        <dbReference type="ChEBI" id="CHEBI:57603"/>
        <dbReference type="ChEBI" id="CHEBI:74544"/>
        <dbReference type="ChEBI" id="CHEBI:74971"/>
    </reaction>
    <physiologicalReaction direction="left-to-right" evidence="30">
        <dbReference type="Rhea" id="RHEA:38928"/>
    </physiologicalReaction>
</comment>
<dbReference type="Gene3D" id="3.40.720.10">
    <property type="entry name" value="Alkaline Phosphatase, subunit A"/>
    <property type="match status" value="1"/>
</dbReference>
<comment type="catalytic activity">
    <reaction evidence="34">
        <text>a 2-acyl-sn-glycero-3-phosphocholine + H2O = a 2-acyl-sn-glycerol 3-phosphate + choline + H(+)</text>
        <dbReference type="Rhea" id="RHEA:41712"/>
        <dbReference type="ChEBI" id="CHEBI:15354"/>
        <dbReference type="ChEBI" id="CHEBI:15377"/>
        <dbReference type="ChEBI" id="CHEBI:15378"/>
        <dbReference type="ChEBI" id="CHEBI:57875"/>
        <dbReference type="ChEBI" id="CHEBI:64982"/>
    </reaction>
    <physiologicalReaction direction="left-to-right" evidence="34">
        <dbReference type="Rhea" id="RHEA:41713"/>
    </physiologicalReaction>
</comment>
<dbReference type="FunFam" id="3.40.720.10:FF:000006">
    <property type="entry name" value="Ectonucleotide pyrophosphatase/phosphodiesterase family member 2"/>
    <property type="match status" value="1"/>
</dbReference>
<keyword evidence="7" id="KW-0964">Secreted</keyword>
<evidence type="ECO:0000256" key="4">
    <source>
        <dbReference type="ARBA" id="ARBA00010594"/>
    </source>
</evidence>
<evidence type="ECO:0000256" key="42">
    <source>
        <dbReference type="ARBA" id="ARBA00052470"/>
    </source>
</evidence>
<dbReference type="GO" id="GO:0005509">
    <property type="term" value="F:calcium ion binding"/>
    <property type="evidence" value="ECO:0007669"/>
    <property type="project" value="UniProtKB-ARBA"/>
</dbReference>
<dbReference type="InterPro" id="IPR044929">
    <property type="entry name" value="DNA/RNA_non-sp_Endonuclease_sf"/>
</dbReference>
<dbReference type="InterPro" id="IPR017850">
    <property type="entry name" value="Alkaline_phosphatase_core_sf"/>
</dbReference>
<name>F1LSF4_RAT</name>
<comment type="catalytic activity">
    <reaction evidence="22">
        <text>a 1-O-(1Z-alkenyl)-sn-glycero-3-phosphocholine + H2O = a 1-O-(1Z-alkenyl)-sn-glycero-3-phosphate + choline + H(+)</text>
        <dbReference type="Rhea" id="RHEA:41588"/>
        <dbReference type="ChEBI" id="CHEBI:15354"/>
        <dbReference type="ChEBI" id="CHEBI:15377"/>
        <dbReference type="ChEBI" id="CHEBI:15378"/>
        <dbReference type="ChEBI" id="CHEBI:77283"/>
        <dbReference type="ChEBI" id="CHEBI:77287"/>
    </reaction>
    <physiologicalReaction direction="left-to-right" evidence="22">
        <dbReference type="Rhea" id="RHEA:41589"/>
    </physiologicalReaction>
</comment>
<evidence type="ECO:0000256" key="15">
    <source>
        <dbReference type="ARBA" id="ARBA00022963"/>
    </source>
</evidence>
<comment type="catalytic activity">
    <reaction evidence="24">
        <text>1-hexanoyl-sn-glycero-3-phosphocholine + H2O = 1-hexanoyl-sn-glycero-3-phosphate + choline + H(+)</text>
        <dbReference type="Rhea" id="RHEA:41400"/>
        <dbReference type="ChEBI" id="CHEBI:15354"/>
        <dbReference type="ChEBI" id="CHEBI:15377"/>
        <dbReference type="ChEBI" id="CHEBI:15378"/>
        <dbReference type="ChEBI" id="CHEBI:78215"/>
        <dbReference type="ChEBI" id="CHEBI:78223"/>
    </reaction>
    <physiologicalReaction direction="left-to-right" evidence="24">
        <dbReference type="Rhea" id="RHEA:41401"/>
    </physiologicalReaction>
</comment>
<dbReference type="PROSITE" id="PS50958">
    <property type="entry name" value="SMB_2"/>
    <property type="match status" value="2"/>
</dbReference>
<comment type="catalytic activity">
    <reaction evidence="31">
        <text>1-(9Z,12Z)-octadecadienoyl-sn-glycero-3-phosphocholine + H2O = 1-(9Z,12Z)-octadecadienoyl-sn-glycero-3-phosphate + choline + H(+)</text>
        <dbReference type="Rhea" id="RHEA:41135"/>
        <dbReference type="ChEBI" id="CHEBI:15354"/>
        <dbReference type="ChEBI" id="CHEBI:15377"/>
        <dbReference type="ChEBI" id="CHEBI:15378"/>
        <dbReference type="ChEBI" id="CHEBI:28733"/>
        <dbReference type="ChEBI" id="CHEBI:74547"/>
    </reaction>
    <physiologicalReaction direction="left-to-right" evidence="31">
        <dbReference type="Rhea" id="RHEA:41136"/>
    </physiologicalReaction>
</comment>
<dbReference type="ExpressionAtlas" id="F1LSF4">
    <property type="expression patterns" value="baseline and differential"/>
</dbReference>
<evidence type="ECO:0000256" key="8">
    <source>
        <dbReference type="ARBA" id="ARBA00022685"/>
    </source>
</evidence>
<dbReference type="GO" id="GO:0005044">
    <property type="term" value="F:scavenger receptor activity"/>
    <property type="evidence" value="ECO:0007669"/>
    <property type="project" value="InterPro"/>
</dbReference>